<dbReference type="Gene3D" id="1.20.1110.10">
    <property type="entry name" value="Calcium-transporting ATPase, transmembrane domain"/>
    <property type="match status" value="1"/>
</dbReference>
<proteinExistence type="predicted"/>
<evidence type="ECO:0000259" key="2">
    <source>
        <dbReference type="SMART" id="SM00831"/>
    </source>
</evidence>
<keyword evidence="1" id="KW-0472">Membrane</keyword>
<sequence>NKLMMEWHSLSKKEVLAKLKSNERGLKEDEAKIRLEKYGPNQLRKIRKIRPFTIFLRQFHSILIYILIAATVVSALLGNWLDAWAISAILVLNSFIGFIQEYKAEKAIEHLKSMLVPHAKVFRKGKLREIAATGIVPGDILVFYEGDKIMADARIVECQDLQANEAALTGESMPEDKRIAEVELDTPLADRTDMVYMGTSVVRGSG</sequence>
<protein>
    <recommendedName>
        <fullName evidence="2">Cation-transporting P-type ATPase N-terminal domain-containing protein</fullName>
    </recommendedName>
</protein>
<name>X1NT65_9ZZZZ</name>
<comment type="caution">
    <text evidence="3">The sequence shown here is derived from an EMBL/GenBank/DDBJ whole genome shotgun (WGS) entry which is preliminary data.</text>
</comment>
<dbReference type="InterPro" id="IPR023298">
    <property type="entry name" value="ATPase_P-typ_TM_dom_sf"/>
</dbReference>
<feature type="domain" description="Cation-transporting P-type ATPase N-terminal" evidence="2">
    <location>
        <begin position="6"/>
        <end position="79"/>
    </location>
</feature>
<keyword evidence="1" id="KW-0812">Transmembrane</keyword>
<reference evidence="3" key="1">
    <citation type="journal article" date="2014" name="Front. Microbiol.">
        <title>High frequency of phylogenetically diverse reductive dehalogenase-homologous genes in deep subseafloor sedimentary metagenomes.</title>
        <authorList>
            <person name="Kawai M."/>
            <person name="Futagami T."/>
            <person name="Toyoda A."/>
            <person name="Takaki Y."/>
            <person name="Nishi S."/>
            <person name="Hori S."/>
            <person name="Arai W."/>
            <person name="Tsubouchi T."/>
            <person name="Morono Y."/>
            <person name="Uchiyama I."/>
            <person name="Ito T."/>
            <person name="Fujiyama A."/>
            <person name="Inagaki F."/>
            <person name="Takami H."/>
        </authorList>
    </citation>
    <scope>NUCLEOTIDE SEQUENCE</scope>
    <source>
        <strain evidence="3">Expedition CK06-06</strain>
    </source>
</reference>
<dbReference type="Pfam" id="PF00122">
    <property type="entry name" value="E1-E2_ATPase"/>
    <property type="match status" value="1"/>
</dbReference>
<dbReference type="InterPro" id="IPR004014">
    <property type="entry name" value="ATPase_P-typ_cation-transptr_N"/>
</dbReference>
<evidence type="ECO:0000313" key="3">
    <source>
        <dbReference type="EMBL" id="GAI47237.1"/>
    </source>
</evidence>
<gene>
    <name evidence="3" type="ORF">S06H3_59087</name>
</gene>
<dbReference type="Pfam" id="PF00690">
    <property type="entry name" value="Cation_ATPase_N"/>
    <property type="match status" value="1"/>
</dbReference>
<evidence type="ECO:0000256" key="1">
    <source>
        <dbReference type="SAM" id="Phobius"/>
    </source>
</evidence>
<dbReference type="EMBL" id="BARV01038333">
    <property type="protein sequence ID" value="GAI47237.1"/>
    <property type="molecule type" value="Genomic_DNA"/>
</dbReference>
<dbReference type="AlphaFoldDB" id="X1NT65"/>
<feature type="transmembrane region" description="Helical" evidence="1">
    <location>
        <begin position="83"/>
        <end position="102"/>
    </location>
</feature>
<dbReference type="SUPFAM" id="SSF81665">
    <property type="entry name" value="Calcium ATPase, transmembrane domain M"/>
    <property type="match status" value="1"/>
</dbReference>
<dbReference type="SMART" id="SM00831">
    <property type="entry name" value="Cation_ATPase_N"/>
    <property type="match status" value="1"/>
</dbReference>
<dbReference type="Gene3D" id="2.70.150.10">
    <property type="entry name" value="Calcium-transporting ATPase, cytoplasmic transduction domain A"/>
    <property type="match status" value="1"/>
</dbReference>
<feature type="non-terminal residue" evidence="3">
    <location>
        <position position="1"/>
    </location>
</feature>
<dbReference type="PANTHER" id="PTHR42861">
    <property type="entry name" value="CALCIUM-TRANSPORTING ATPASE"/>
    <property type="match status" value="1"/>
</dbReference>
<dbReference type="SUPFAM" id="SSF81653">
    <property type="entry name" value="Calcium ATPase, transduction domain A"/>
    <property type="match status" value="1"/>
</dbReference>
<organism evidence="3">
    <name type="scientific">marine sediment metagenome</name>
    <dbReference type="NCBI Taxonomy" id="412755"/>
    <lineage>
        <taxon>unclassified sequences</taxon>
        <taxon>metagenomes</taxon>
        <taxon>ecological metagenomes</taxon>
    </lineage>
</organism>
<dbReference type="InterPro" id="IPR008250">
    <property type="entry name" value="ATPase_P-typ_transduc_dom_A_sf"/>
</dbReference>
<dbReference type="InterPro" id="IPR059000">
    <property type="entry name" value="ATPase_P-type_domA"/>
</dbReference>
<accession>X1NT65</accession>
<keyword evidence="1" id="KW-1133">Transmembrane helix</keyword>
<feature type="non-terminal residue" evidence="3">
    <location>
        <position position="206"/>
    </location>
</feature>
<feature type="transmembrane region" description="Helical" evidence="1">
    <location>
        <begin position="54"/>
        <end position="77"/>
    </location>
</feature>